<evidence type="ECO:0000313" key="1">
    <source>
        <dbReference type="EMBL" id="RHZ88704.1"/>
    </source>
</evidence>
<dbReference type="AlphaFoldDB" id="A0A397JU22"/>
<organism evidence="1 2">
    <name type="scientific">Diversispora epigaea</name>
    <dbReference type="NCBI Taxonomy" id="1348612"/>
    <lineage>
        <taxon>Eukaryota</taxon>
        <taxon>Fungi</taxon>
        <taxon>Fungi incertae sedis</taxon>
        <taxon>Mucoromycota</taxon>
        <taxon>Glomeromycotina</taxon>
        <taxon>Glomeromycetes</taxon>
        <taxon>Diversisporales</taxon>
        <taxon>Diversisporaceae</taxon>
        <taxon>Diversispora</taxon>
    </lineage>
</organism>
<protein>
    <submittedName>
        <fullName evidence="1">Uncharacterized protein</fullName>
    </submittedName>
</protein>
<name>A0A397JU22_9GLOM</name>
<dbReference type="OrthoDB" id="2388477at2759"/>
<evidence type="ECO:0000313" key="2">
    <source>
        <dbReference type="Proteomes" id="UP000266861"/>
    </source>
</evidence>
<gene>
    <name evidence="1" type="ORF">Glove_21g39</name>
</gene>
<proteinExistence type="predicted"/>
<reference evidence="1 2" key="1">
    <citation type="submission" date="2018-08" db="EMBL/GenBank/DDBJ databases">
        <title>Genome and evolution of the arbuscular mycorrhizal fungus Diversispora epigaea (formerly Glomus versiforme) and its bacterial endosymbionts.</title>
        <authorList>
            <person name="Sun X."/>
            <person name="Fei Z."/>
            <person name="Harrison M."/>
        </authorList>
    </citation>
    <scope>NUCLEOTIDE SEQUENCE [LARGE SCALE GENOMIC DNA]</scope>
    <source>
        <strain evidence="1 2">IT104</strain>
    </source>
</reference>
<accession>A0A397JU22</accession>
<comment type="caution">
    <text evidence="1">The sequence shown here is derived from an EMBL/GenBank/DDBJ whole genome shotgun (WGS) entry which is preliminary data.</text>
</comment>
<keyword evidence="2" id="KW-1185">Reference proteome</keyword>
<sequence length="210" mass="23774">MFSAFFWLRAVTARRRANMISNTNKSDQSETLYKQKDIIAIQEKLNINENTNHATILQSKTEHEPEGKTLADSYKLLLHLVGGLIPIQENLVIGGNPVLAVEWYNTATNQSNKASTDLILLKLYNLFLCLKENIMTIQKELGIVGCTNQEMAEEADKNARAYFQKFEKFHGPLEDVPSAILQKFGKMGKESLVYQRRASIIFECISSTIT</sequence>
<dbReference type="EMBL" id="PQFF01000019">
    <property type="protein sequence ID" value="RHZ88704.1"/>
    <property type="molecule type" value="Genomic_DNA"/>
</dbReference>
<dbReference type="Proteomes" id="UP000266861">
    <property type="component" value="Unassembled WGS sequence"/>
</dbReference>